<gene>
    <name evidence="7" type="ORF">LTR62_006837</name>
</gene>
<dbReference type="AlphaFoldDB" id="A0AAN7TFU6"/>
<keyword evidence="3" id="KW-0479">Metal-binding</keyword>
<sequence length="318" mass="34887">MTSPVLPPPSPNQNYVTISPLAGGFITLSDKFFVSPANPEAKRTVPSLTFLITHPGSNIYNASSSHPFRLMFDLGLRRSKERYPEVLQKHIDGRAPYRLEPGVAKQLRDGGVDPESEVDLVMLSHVHYDHHGDPEDFPKAHFVVGYGALGVIEYGLGAIASHQHFVPGTLPKERSSELPDPASGLRSGWGPLGPFPAVLDLFGDDSVFVIDTPGHLPGHLNLLCRTRGERGDRWLLLCGDTFHDRRLLTGEKEIGIWEGSGGGLLCIHLDKEKAKVSIDRLRACEKMVRESGGDVELIAAHEEDWWEANKGNAFPGVL</sequence>
<dbReference type="Gene3D" id="3.60.15.10">
    <property type="entry name" value="Ribonuclease Z/Hydroxyacylglutathione hydrolase-like"/>
    <property type="match status" value="1"/>
</dbReference>
<evidence type="ECO:0000313" key="8">
    <source>
        <dbReference type="Proteomes" id="UP001310890"/>
    </source>
</evidence>
<evidence type="ECO:0000256" key="4">
    <source>
        <dbReference type="ARBA" id="ARBA00022801"/>
    </source>
</evidence>
<evidence type="ECO:0000256" key="5">
    <source>
        <dbReference type="ARBA" id="ARBA00022833"/>
    </source>
</evidence>
<comment type="similarity">
    <text evidence="2">Belongs to the metallo-beta-lactamase superfamily.</text>
</comment>
<keyword evidence="5" id="KW-0862">Zinc</keyword>
<dbReference type="Proteomes" id="UP001310890">
    <property type="component" value="Unassembled WGS sequence"/>
</dbReference>
<dbReference type="CDD" id="cd07730">
    <property type="entry name" value="metallo-hydrolase-like_MBL-fold"/>
    <property type="match status" value="1"/>
</dbReference>
<proteinExistence type="inferred from homology"/>
<evidence type="ECO:0000256" key="2">
    <source>
        <dbReference type="ARBA" id="ARBA00007749"/>
    </source>
</evidence>
<organism evidence="7 8">
    <name type="scientific">Meristemomyces frigidus</name>
    <dbReference type="NCBI Taxonomy" id="1508187"/>
    <lineage>
        <taxon>Eukaryota</taxon>
        <taxon>Fungi</taxon>
        <taxon>Dikarya</taxon>
        <taxon>Ascomycota</taxon>
        <taxon>Pezizomycotina</taxon>
        <taxon>Dothideomycetes</taxon>
        <taxon>Dothideomycetidae</taxon>
        <taxon>Mycosphaerellales</taxon>
        <taxon>Teratosphaeriaceae</taxon>
        <taxon>Meristemomyces</taxon>
    </lineage>
</organism>
<dbReference type="PANTHER" id="PTHR42978:SF2">
    <property type="entry name" value="102 KBASES UNSTABLE REGION: FROM 1 TO 119443"/>
    <property type="match status" value="1"/>
</dbReference>
<protein>
    <recommendedName>
        <fullName evidence="6">Metallo-beta-lactamase domain-containing protein</fullName>
    </recommendedName>
</protein>
<keyword evidence="4" id="KW-0378">Hydrolase</keyword>
<dbReference type="SUPFAM" id="SSF56281">
    <property type="entry name" value="Metallo-hydrolase/oxidoreductase"/>
    <property type="match status" value="1"/>
</dbReference>
<reference evidence="7" key="1">
    <citation type="submission" date="2023-08" db="EMBL/GenBank/DDBJ databases">
        <title>Black Yeasts Isolated from many extreme environments.</title>
        <authorList>
            <person name="Coleine C."/>
            <person name="Stajich J.E."/>
            <person name="Selbmann L."/>
        </authorList>
    </citation>
    <scope>NUCLEOTIDE SEQUENCE</scope>
    <source>
        <strain evidence="7">CCFEE 5401</strain>
    </source>
</reference>
<name>A0AAN7TFU6_9PEZI</name>
<evidence type="ECO:0000256" key="1">
    <source>
        <dbReference type="ARBA" id="ARBA00001947"/>
    </source>
</evidence>
<dbReference type="GO" id="GO:0046872">
    <property type="term" value="F:metal ion binding"/>
    <property type="evidence" value="ECO:0007669"/>
    <property type="project" value="UniProtKB-KW"/>
</dbReference>
<dbReference type="Pfam" id="PF00753">
    <property type="entry name" value="Lactamase_B"/>
    <property type="match status" value="1"/>
</dbReference>
<dbReference type="GO" id="GO:0016787">
    <property type="term" value="F:hydrolase activity"/>
    <property type="evidence" value="ECO:0007669"/>
    <property type="project" value="UniProtKB-KW"/>
</dbReference>
<evidence type="ECO:0000259" key="6">
    <source>
        <dbReference type="Pfam" id="PF00753"/>
    </source>
</evidence>
<dbReference type="EMBL" id="JAVRRL010000061">
    <property type="protein sequence ID" value="KAK5109600.1"/>
    <property type="molecule type" value="Genomic_DNA"/>
</dbReference>
<dbReference type="InterPro" id="IPR051013">
    <property type="entry name" value="MBL_superfamily_lactonases"/>
</dbReference>
<comment type="caution">
    <text evidence="7">The sequence shown here is derived from an EMBL/GenBank/DDBJ whole genome shotgun (WGS) entry which is preliminary data.</text>
</comment>
<accession>A0AAN7TFU6</accession>
<evidence type="ECO:0000313" key="7">
    <source>
        <dbReference type="EMBL" id="KAK5109600.1"/>
    </source>
</evidence>
<comment type="cofactor">
    <cofactor evidence="1">
        <name>Zn(2+)</name>
        <dbReference type="ChEBI" id="CHEBI:29105"/>
    </cofactor>
</comment>
<evidence type="ECO:0000256" key="3">
    <source>
        <dbReference type="ARBA" id="ARBA00022723"/>
    </source>
</evidence>
<feature type="domain" description="Metallo-beta-lactamase" evidence="6">
    <location>
        <begin position="116"/>
        <end position="259"/>
    </location>
</feature>
<dbReference type="InterPro" id="IPR036866">
    <property type="entry name" value="RibonucZ/Hydroxyglut_hydro"/>
</dbReference>
<dbReference type="InterPro" id="IPR001279">
    <property type="entry name" value="Metallo-B-lactamas"/>
</dbReference>
<dbReference type="PANTHER" id="PTHR42978">
    <property type="entry name" value="QUORUM-QUENCHING LACTONASE YTNP-RELATED-RELATED"/>
    <property type="match status" value="1"/>
</dbReference>